<keyword evidence="1" id="KW-1133">Transmembrane helix</keyword>
<gene>
    <name evidence="2" type="ORF">ACIKP9_07820</name>
</gene>
<feature type="transmembrane region" description="Helical" evidence="1">
    <location>
        <begin position="36"/>
        <end position="58"/>
    </location>
</feature>
<organism evidence="2 3">
    <name type="scientific">Methylobacillus methanolivorans</name>
    <dbReference type="NCBI Taxonomy" id="1848927"/>
    <lineage>
        <taxon>Bacteria</taxon>
        <taxon>Pseudomonadati</taxon>
        <taxon>Pseudomonadota</taxon>
        <taxon>Betaproteobacteria</taxon>
        <taxon>Nitrosomonadales</taxon>
        <taxon>Methylophilaceae</taxon>
        <taxon>Methylobacillus</taxon>
    </lineage>
</organism>
<evidence type="ECO:0000313" key="2">
    <source>
        <dbReference type="EMBL" id="MFJ5446132.1"/>
    </source>
</evidence>
<dbReference type="EMBL" id="JBIWXY010000001">
    <property type="protein sequence ID" value="MFJ5446132.1"/>
    <property type="molecule type" value="Genomic_DNA"/>
</dbReference>
<feature type="transmembrane region" description="Helical" evidence="1">
    <location>
        <begin position="7"/>
        <end position="30"/>
    </location>
</feature>
<dbReference type="InterPro" id="IPR021529">
    <property type="entry name" value="DUF2798"/>
</dbReference>
<dbReference type="Proteomes" id="UP001617669">
    <property type="component" value="Unassembled WGS sequence"/>
</dbReference>
<keyword evidence="3" id="KW-1185">Reference proteome</keyword>
<evidence type="ECO:0000313" key="3">
    <source>
        <dbReference type="Proteomes" id="UP001617669"/>
    </source>
</evidence>
<protein>
    <submittedName>
        <fullName evidence="2">DUF2798 domain-containing protein</fullName>
    </submittedName>
</protein>
<sequence>MRYRKPLFALIMSASTSLLVSAVILGLRGVPAQVFLSQWCHAFMTAWPVVFLAIVLIAPRIDRLLDYVVDKDRVFDAR</sequence>
<keyword evidence="1" id="KW-0812">Transmembrane</keyword>
<dbReference type="Pfam" id="PF11391">
    <property type="entry name" value="DUF2798"/>
    <property type="match status" value="1"/>
</dbReference>
<proteinExistence type="predicted"/>
<reference evidence="2 3" key="1">
    <citation type="submission" date="2024-11" db="EMBL/GenBank/DDBJ databases">
        <authorList>
            <person name="Kaparullina E.N."/>
            <person name="Delegan Y.A."/>
            <person name="Doronina N.V."/>
        </authorList>
    </citation>
    <scope>NUCLEOTIDE SEQUENCE [LARGE SCALE GENOMIC DNA]</scope>
    <source>
        <strain evidence="2 3">7sh_L</strain>
    </source>
</reference>
<accession>A0ABW8GL74</accession>
<name>A0ABW8GL74_9PROT</name>
<comment type="caution">
    <text evidence="2">The sequence shown here is derived from an EMBL/GenBank/DDBJ whole genome shotgun (WGS) entry which is preliminary data.</text>
</comment>
<evidence type="ECO:0000256" key="1">
    <source>
        <dbReference type="SAM" id="Phobius"/>
    </source>
</evidence>
<dbReference type="RefSeq" id="WP_400881232.1">
    <property type="nucleotide sequence ID" value="NZ_JBIWXY010000001.1"/>
</dbReference>
<keyword evidence="1" id="KW-0472">Membrane</keyword>